<sequence length="559" mass="63540">MSDRAASTTLAGPPGFDHSSGCLSDTVCKASYTPMHLNGYIGMRTVGKNKNYFRDQYCDSIKYTPKETHRQIVHSEVKLLPDDLQGMNDFLRSTGYGHLVVGKEADIDTIDFETMSDWYRFTGSSVWLPKGQCHLLASRIVYSPNKSPMVSFLRLQVFNSDWEEMKGRRLRYLDVSGADIRRALNNFSSSHDESSLDPVSIKFPSFMNIDMDEEGRDSFLLGPEDPRVFYRSTGKVHEPVVIFNQDSQGGRAMHFTFPLQSDPPNSKKTTIQVRTALMGENTFEKNWTPFFDTLDPEPTGNLRGSVYLLYDLNPLRVYKCSMDTGDCYIVQQDGEAANNPRDGPLSAVRGATSLKAVPRRVVQRMLRREGIMDPNYPLQMWVGFVKTHLDDCGCGPMFYRPTMMVLVKQGHSFRIDLLTDSIDFDLDVISWKDSKSTFCEDGNNVLNPNEISFWEIGEEGPLDGTVFDLNSRQLPSYEDYMALTISQADETVQVVFLRNVLNFVIGSYQHGNLVLSKRDVQYDVKLRTKKVETCLLRASLRYCEIYSVSHKRPPPEKVD</sequence>
<dbReference type="OrthoDB" id="3631276at2759"/>
<evidence type="ECO:0000313" key="11">
    <source>
        <dbReference type="EMBL" id="VEU22493.1"/>
    </source>
</evidence>
<comment type="similarity">
    <text evidence="2">Belongs to the BMT family.</text>
</comment>
<evidence type="ECO:0000256" key="6">
    <source>
        <dbReference type="ARBA" id="ARBA00022968"/>
    </source>
</evidence>
<evidence type="ECO:0000256" key="10">
    <source>
        <dbReference type="ARBA" id="ARBA00023316"/>
    </source>
</evidence>
<dbReference type="InterPro" id="IPR021988">
    <property type="entry name" value="BMT1"/>
</dbReference>
<dbReference type="Proteomes" id="UP000290900">
    <property type="component" value="Unassembled WGS sequence"/>
</dbReference>
<keyword evidence="5" id="KW-0812">Transmembrane</keyword>
<dbReference type="GO" id="GO:0071555">
    <property type="term" value="P:cell wall organization"/>
    <property type="evidence" value="ECO:0007669"/>
    <property type="project" value="UniProtKB-KW"/>
</dbReference>
<evidence type="ECO:0000256" key="5">
    <source>
        <dbReference type="ARBA" id="ARBA00022692"/>
    </source>
</evidence>
<keyword evidence="10" id="KW-0961">Cell wall biogenesis/degradation</keyword>
<evidence type="ECO:0000256" key="4">
    <source>
        <dbReference type="ARBA" id="ARBA00022679"/>
    </source>
</evidence>
<name>A0A448YNQ0_BRENA</name>
<dbReference type="Pfam" id="PF12141">
    <property type="entry name" value="BMT"/>
    <property type="match status" value="2"/>
</dbReference>
<keyword evidence="8" id="KW-0472">Membrane</keyword>
<keyword evidence="7" id="KW-1133">Transmembrane helix</keyword>
<dbReference type="EMBL" id="CAACVR010000023">
    <property type="protein sequence ID" value="VEU22493.1"/>
    <property type="molecule type" value="Genomic_DNA"/>
</dbReference>
<evidence type="ECO:0000256" key="1">
    <source>
        <dbReference type="ARBA" id="ARBA00004606"/>
    </source>
</evidence>
<keyword evidence="3" id="KW-0328">Glycosyltransferase</keyword>
<keyword evidence="6" id="KW-0735">Signal-anchor</keyword>
<dbReference type="GO" id="GO:0016020">
    <property type="term" value="C:membrane"/>
    <property type="evidence" value="ECO:0007669"/>
    <property type="project" value="UniProtKB-SubCell"/>
</dbReference>
<accession>A0A448YNQ0</accession>
<evidence type="ECO:0000256" key="3">
    <source>
        <dbReference type="ARBA" id="ARBA00022676"/>
    </source>
</evidence>
<dbReference type="STRING" id="13370.A0A448YNQ0"/>
<evidence type="ECO:0000256" key="7">
    <source>
        <dbReference type="ARBA" id="ARBA00022989"/>
    </source>
</evidence>
<reference evidence="11 12" key="1">
    <citation type="submission" date="2018-12" db="EMBL/GenBank/DDBJ databases">
        <authorList>
            <person name="Tiukova I."/>
            <person name="Dainat J."/>
        </authorList>
    </citation>
    <scope>NUCLEOTIDE SEQUENCE [LARGE SCALE GENOMIC DNA]</scope>
</reference>
<keyword evidence="9" id="KW-0325">Glycoprotein</keyword>
<protein>
    <submittedName>
        <fullName evidence="11">DEKNAAC103643</fullName>
    </submittedName>
</protein>
<evidence type="ECO:0000313" key="12">
    <source>
        <dbReference type="Proteomes" id="UP000290900"/>
    </source>
</evidence>
<dbReference type="AlphaFoldDB" id="A0A448YNQ0"/>
<gene>
    <name evidence="11" type="ORF">BRENAR_LOCUS3224</name>
</gene>
<comment type="subcellular location">
    <subcellularLocation>
        <location evidence="1">Membrane</location>
        <topology evidence="1">Single-pass type II membrane protein</topology>
    </subcellularLocation>
</comment>
<proteinExistence type="inferred from homology"/>
<keyword evidence="12" id="KW-1185">Reference proteome</keyword>
<dbReference type="InParanoid" id="A0A448YNQ0"/>
<evidence type="ECO:0000256" key="2">
    <source>
        <dbReference type="ARBA" id="ARBA00009486"/>
    </source>
</evidence>
<evidence type="ECO:0000256" key="9">
    <source>
        <dbReference type="ARBA" id="ARBA00023180"/>
    </source>
</evidence>
<keyword evidence="4" id="KW-0808">Transferase</keyword>
<evidence type="ECO:0000256" key="8">
    <source>
        <dbReference type="ARBA" id="ARBA00023136"/>
    </source>
</evidence>
<organism evidence="11 12">
    <name type="scientific">Brettanomyces naardenensis</name>
    <name type="common">Yeast</name>
    <dbReference type="NCBI Taxonomy" id="13370"/>
    <lineage>
        <taxon>Eukaryota</taxon>
        <taxon>Fungi</taxon>
        <taxon>Dikarya</taxon>
        <taxon>Ascomycota</taxon>
        <taxon>Saccharomycotina</taxon>
        <taxon>Pichiomycetes</taxon>
        <taxon>Pichiales</taxon>
        <taxon>Pichiaceae</taxon>
        <taxon>Brettanomyces</taxon>
    </lineage>
</organism>
<dbReference type="GO" id="GO:0000030">
    <property type="term" value="F:mannosyltransferase activity"/>
    <property type="evidence" value="ECO:0007669"/>
    <property type="project" value="InterPro"/>
</dbReference>